<dbReference type="SUPFAM" id="SSF48239">
    <property type="entry name" value="Terpenoid cyclases/Protein prenyltransferases"/>
    <property type="match status" value="1"/>
</dbReference>
<proteinExistence type="predicted"/>
<reference evidence="5" key="1">
    <citation type="journal article" date="2019" name="Int. J. Syst. Evol. Microbiol.">
        <title>The Global Catalogue of Microorganisms (GCM) 10K type strain sequencing project: providing services to taxonomists for standard genome sequencing and annotation.</title>
        <authorList>
            <consortium name="The Broad Institute Genomics Platform"/>
            <consortium name="The Broad Institute Genome Sequencing Center for Infectious Disease"/>
            <person name="Wu L."/>
            <person name="Ma J."/>
        </authorList>
    </citation>
    <scope>NUCLEOTIDE SEQUENCE [LARGE SCALE GENOMIC DNA]</scope>
    <source>
        <strain evidence="5">CGMCC 4.7178</strain>
    </source>
</reference>
<evidence type="ECO:0000256" key="1">
    <source>
        <dbReference type="SAM" id="MobiDB-lite"/>
    </source>
</evidence>
<organism evidence="4 5">
    <name type="scientific">Streptomyces daqingensis</name>
    <dbReference type="NCBI Taxonomy" id="1472640"/>
    <lineage>
        <taxon>Bacteria</taxon>
        <taxon>Bacillati</taxon>
        <taxon>Actinomycetota</taxon>
        <taxon>Actinomycetes</taxon>
        <taxon>Kitasatosporales</taxon>
        <taxon>Streptomycetaceae</taxon>
        <taxon>Streptomyces</taxon>
    </lineage>
</organism>
<protein>
    <recommendedName>
        <fullName evidence="6">Squalene cyclase C-terminal domain-containing protein</fullName>
    </recommendedName>
</protein>
<dbReference type="InterPro" id="IPR008930">
    <property type="entry name" value="Terpenoid_cyclase/PrenylTrfase"/>
</dbReference>
<dbReference type="Gene3D" id="1.50.10.20">
    <property type="match status" value="1"/>
</dbReference>
<evidence type="ECO:0008006" key="6">
    <source>
        <dbReference type="Google" id="ProtNLM"/>
    </source>
</evidence>
<feature type="region of interest" description="Disordered" evidence="1">
    <location>
        <begin position="247"/>
        <end position="284"/>
    </location>
</feature>
<comment type="caution">
    <text evidence="4">The sequence shown here is derived from an EMBL/GenBank/DDBJ whole genome shotgun (WGS) entry which is preliminary data.</text>
</comment>
<accession>A0ABQ2MJC4</accession>
<dbReference type="EMBL" id="BMMP01000012">
    <property type="protein sequence ID" value="GGO52796.1"/>
    <property type="molecule type" value="Genomic_DNA"/>
</dbReference>
<dbReference type="Proteomes" id="UP000631535">
    <property type="component" value="Unassembled WGS sequence"/>
</dbReference>
<dbReference type="RefSeq" id="WP_189038362.1">
    <property type="nucleotide sequence ID" value="NZ_BMMP01000012.1"/>
</dbReference>
<sequence>MFVRRSFAVIAAASALCAVTAPAASARAAGSAAAAPGSAAAPAGKLPDGLYGKSDPKYDGVWRQSVALLAQKAAGAKPAAEAVEWLARQQCDDGSFTSYRADPGAECDAKKTPSDTNATALAVQALSAVGGRGGTVRDSLDWLESVQNEDGGWGYNPGSPSDANSVSVVIGAYSAAGRDAERIRKDGDSPYDALRKLQLGCDADESDRGAYAYQPGKKGELEANGDATAAATLAGFGSGLLVGAREGDGGGTAKGKARKQRPLEPPKCGKDGKDGDGKLPGGRTEAAEAGAAYLAAVLKKGGGHLRAVTPGAEGGPDYGNTADAVIALAAGGHRAEAEKSLDWLAGGLGKWDKSRNDPAAIGGVMLAVHATGGDAAKLGKTALLERLNATGPRPARMPDADGGGNGEEDGGDFTKWSLVGAGIAAGAGVGILLSGRRKRQGL</sequence>
<feature type="region of interest" description="Disordered" evidence="1">
    <location>
        <begin position="389"/>
        <end position="411"/>
    </location>
</feature>
<feature type="transmembrane region" description="Helical" evidence="2">
    <location>
        <begin position="416"/>
        <end position="435"/>
    </location>
</feature>
<name>A0ABQ2MJC4_9ACTN</name>
<keyword evidence="2" id="KW-0812">Transmembrane</keyword>
<feature type="chain" id="PRO_5045631933" description="Squalene cyclase C-terminal domain-containing protein" evidence="3">
    <location>
        <begin position="24"/>
        <end position="442"/>
    </location>
</feature>
<keyword evidence="2" id="KW-0472">Membrane</keyword>
<feature type="signal peptide" evidence="3">
    <location>
        <begin position="1"/>
        <end position="23"/>
    </location>
</feature>
<evidence type="ECO:0000313" key="4">
    <source>
        <dbReference type="EMBL" id="GGO52796.1"/>
    </source>
</evidence>
<feature type="compositionally biased region" description="Basic and acidic residues" evidence="1">
    <location>
        <begin position="261"/>
        <end position="277"/>
    </location>
</feature>
<keyword evidence="5" id="KW-1185">Reference proteome</keyword>
<evidence type="ECO:0000313" key="5">
    <source>
        <dbReference type="Proteomes" id="UP000631535"/>
    </source>
</evidence>
<keyword evidence="2" id="KW-1133">Transmembrane helix</keyword>
<gene>
    <name evidence="4" type="ORF">GCM10012287_37930</name>
</gene>
<evidence type="ECO:0000256" key="2">
    <source>
        <dbReference type="SAM" id="Phobius"/>
    </source>
</evidence>
<evidence type="ECO:0000256" key="3">
    <source>
        <dbReference type="SAM" id="SignalP"/>
    </source>
</evidence>
<keyword evidence="3" id="KW-0732">Signal</keyword>